<evidence type="ECO:0000313" key="4">
    <source>
        <dbReference type="Proteomes" id="UP000053558"/>
    </source>
</evidence>
<reference evidence="4" key="1">
    <citation type="journal article" date="2012" name="Science">
        <title>The Paleozoic origin of enzymatic lignin decomposition reconstructed from 31 fungal genomes.</title>
        <authorList>
            <person name="Floudas D."/>
            <person name="Binder M."/>
            <person name="Riley R."/>
            <person name="Barry K."/>
            <person name="Blanchette R.A."/>
            <person name="Henrissat B."/>
            <person name="Martinez A.T."/>
            <person name="Otillar R."/>
            <person name="Spatafora J.W."/>
            <person name="Yadav J.S."/>
            <person name="Aerts A."/>
            <person name="Benoit I."/>
            <person name="Boyd A."/>
            <person name="Carlson A."/>
            <person name="Copeland A."/>
            <person name="Coutinho P.M."/>
            <person name="de Vries R.P."/>
            <person name="Ferreira P."/>
            <person name="Findley K."/>
            <person name="Foster B."/>
            <person name="Gaskell J."/>
            <person name="Glotzer D."/>
            <person name="Gorecki P."/>
            <person name="Heitman J."/>
            <person name="Hesse C."/>
            <person name="Hori C."/>
            <person name="Igarashi K."/>
            <person name="Jurgens J.A."/>
            <person name="Kallen N."/>
            <person name="Kersten P."/>
            <person name="Kohler A."/>
            <person name="Kuees U."/>
            <person name="Kumar T.K.A."/>
            <person name="Kuo A."/>
            <person name="LaButti K."/>
            <person name="Larrondo L.F."/>
            <person name="Lindquist E."/>
            <person name="Ling A."/>
            <person name="Lombard V."/>
            <person name="Lucas S."/>
            <person name="Lundell T."/>
            <person name="Martin R."/>
            <person name="McLaughlin D.J."/>
            <person name="Morgenstern I."/>
            <person name="Morin E."/>
            <person name="Murat C."/>
            <person name="Nagy L.G."/>
            <person name="Nolan M."/>
            <person name="Ohm R.A."/>
            <person name="Patyshakuliyeva A."/>
            <person name="Rokas A."/>
            <person name="Ruiz-Duenas F.J."/>
            <person name="Sabat G."/>
            <person name="Salamov A."/>
            <person name="Samejima M."/>
            <person name="Schmutz J."/>
            <person name="Slot J.C."/>
            <person name="St John F."/>
            <person name="Stenlid J."/>
            <person name="Sun H."/>
            <person name="Sun S."/>
            <person name="Syed K."/>
            <person name="Tsang A."/>
            <person name="Wiebenga A."/>
            <person name="Young D."/>
            <person name="Pisabarro A."/>
            <person name="Eastwood D.C."/>
            <person name="Martin F."/>
            <person name="Cullen D."/>
            <person name="Grigoriev I.V."/>
            <person name="Hibbett D.S."/>
        </authorList>
    </citation>
    <scope>NUCLEOTIDE SEQUENCE [LARGE SCALE GENOMIC DNA]</scope>
    <source>
        <strain evidence="4">RWD-64-598 SS2</strain>
    </source>
</reference>
<evidence type="ECO:0000313" key="3">
    <source>
        <dbReference type="EMBL" id="EIW77713.1"/>
    </source>
</evidence>
<dbReference type="RefSeq" id="XP_007772084.1">
    <property type="nucleotide sequence ID" value="XM_007773894.1"/>
</dbReference>
<keyword evidence="1" id="KW-0175">Coiled coil</keyword>
<dbReference type="Proteomes" id="UP000053558">
    <property type="component" value="Unassembled WGS sequence"/>
</dbReference>
<feature type="coiled-coil region" evidence="1">
    <location>
        <begin position="280"/>
        <end position="307"/>
    </location>
</feature>
<dbReference type="KEGG" id="cput:CONPUDRAFT_156899"/>
<protein>
    <submittedName>
        <fullName evidence="3">Uncharacterized protein</fullName>
    </submittedName>
</protein>
<comment type="caution">
    <text evidence="3">The sequence shown here is derived from an EMBL/GenBank/DDBJ whole genome shotgun (WGS) entry which is preliminary data.</text>
</comment>
<accession>A0A5M3MEY8</accession>
<dbReference type="AlphaFoldDB" id="A0A5M3MEY8"/>
<feature type="region of interest" description="Disordered" evidence="2">
    <location>
        <begin position="42"/>
        <end position="69"/>
    </location>
</feature>
<dbReference type="EMBL" id="JH711583">
    <property type="protein sequence ID" value="EIW77713.1"/>
    <property type="molecule type" value="Genomic_DNA"/>
</dbReference>
<sequence>MSTTMTTIVNTLSSLATLLYMTLVWLGVAALDALFLACDGGSPSPDHQSENGTGDFKDNNGEPPSPILSDDVTLVGTPICEVASRFGDISETEGDRTTVHTLGLGIDTFGLGVDTLLQKGSTITRSTKVSVSSQTEETAAEADDEVASNLRATIVALKTTIARLTDDLKSRDTLIDLLNTEATFMDECLAEQRAEVYGLQAARDADAACIVELEIEANTMRTFINEQRIELEGLRASKAADAARVSELETNTNIANISLADQRAELDVLRASKVADVARVAQLEADANTMEGRIELQQTELEDLKASKAADADAIARLSGEVKTRDARIAHLSTDAAIMDHCIAELRSECEEFRTSKAADEARIAKLDVDADIMDACIEDQREEINKVKNTTRRRASESVIVRGQRDEAEAKVHRRCQSSNVNTVAASSNANAVLSPAALRLSHLTVNLALAHRDNHRWADAYTRLLAECVTTAQEKALLETDVRIFEAQIGRQSTAAANLRTRTREAERALAQRKGELERCVRRLGNDRGARNMRAQRADSAAVQDALRGEIRELRACLGMAANRVDSSVAAAGADAVAGKQSEAPGVATDGDEAPAGNEAIVVQSQDKVTAKDCGWKPFRSSPLCL</sequence>
<gene>
    <name evidence="3" type="ORF">CONPUDRAFT_156899</name>
</gene>
<keyword evidence="4" id="KW-1185">Reference proteome</keyword>
<dbReference type="OMA" id="DHITSER"/>
<dbReference type="GeneID" id="19203662"/>
<name>A0A5M3MEY8_CONPW</name>
<evidence type="ECO:0000256" key="2">
    <source>
        <dbReference type="SAM" id="MobiDB-lite"/>
    </source>
</evidence>
<organism evidence="3 4">
    <name type="scientific">Coniophora puteana (strain RWD-64-598)</name>
    <name type="common">Brown rot fungus</name>
    <dbReference type="NCBI Taxonomy" id="741705"/>
    <lineage>
        <taxon>Eukaryota</taxon>
        <taxon>Fungi</taxon>
        <taxon>Dikarya</taxon>
        <taxon>Basidiomycota</taxon>
        <taxon>Agaricomycotina</taxon>
        <taxon>Agaricomycetes</taxon>
        <taxon>Agaricomycetidae</taxon>
        <taxon>Boletales</taxon>
        <taxon>Coniophorineae</taxon>
        <taxon>Coniophoraceae</taxon>
        <taxon>Coniophora</taxon>
    </lineage>
</organism>
<evidence type="ECO:0000256" key="1">
    <source>
        <dbReference type="SAM" id="Coils"/>
    </source>
</evidence>
<proteinExistence type="predicted"/>